<dbReference type="SMART" id="SM00450">
    <property type="entry name" value="RHOD"/>
    <property type="match status" value="2"/>
</dbReference>
<evidence type="ECO:0000256" key="4">
    <source>
        <dbReference type="SAM" id="Phobius"/>
    </source>
</evidence>
<dbReference type="GO" id="GO:0004792">
    <property type="term" value="F:thiosulfate-cyanide sulfurtransferase activity"/>
    <property type="evidence" value="ECO:0007669"/>
    <property type="project" value="TreeGrafter"/>
</dbReference>
<dbReference type="Pfam" id="PF00581">
    <property type="entry name" value="Rhodanese"/>
    <property type="match status" value="1"/>
</dbReference>
<dbReference type="AlphaFoldDB" id="A0A914M0H5"/>
<proteinExistence type="predicted"/>
<organism evidence="6 7">
    <name type="scientific">Meloidogyne incognita</name>
    <name type="common">Southern root-knot nematode worm</name>
    <name type="synonym">Oxyuris incognita</name>
    <dbReference type="NCBI Taxonomy" id="6306"/>
    <lineage>
        <taxon>Eukaryota</taxon>
        <taxon>Metazoa</taxon>
        <taxon>Ecdysozoa</taxon>
        <taxon>Nematoda</taxon>
        <taxon>Chromadorea</taxon>
        <taxon>Rhabditida</taxon>
        <taxon>Tylenchina</taxon>
        <taxon>Tylenchomorpha</taxon>
        <taxon>Tylenchoidea</taxon>
        <taxon>Meloidogynidae</taxon>
        <taxon>Meloidogyninae</taxon>
        <taxon>Meloidogyne</taxon>
        <taxon>Meloidogyne incognita group</taxon>
    </lineage>
</organism>
<reference evidence="7" key="1">
    <citation type="submission" date="2022-11" db="UniProtKB">
        <authorList>
            <consortium name="WormBaseParasite"/>
        </authorList>
    </citation>
    <scope>IDENTIFICATION</scope>
</reference>
<dbReference type="PANTHER" id="PTHR11364:SF30">
    <property type="entry name" value="RHODANESE DOMAIN-CONTAINING PROTEIN"/>
    <property type="match status" value="1"/>
</dbReference>
<dbReference type="Proteomes" id="UP000887563">
    <property type="component" value="Unplaced"/>
</dbReference>
<evidence type="ECO:0000259" key="5">
    <source>
        <dbReference type="PROSITE" id="PS50206"/>
    </source>
</evidence>
<feature type="domain" description="Rhodanese" evidence="5">
    <location>
        <begin position="440"/>
        <end position="524"/>
    </location>
</feature>
<feature type="region of interest" description="Disordered" evidence="3">
    <location>
        <begin position="157"/>
        <end position="215"/>
    </location>
</feature>
<dbReference type="PANTHER" id="PTHR11364">
    <property type="entry name" value="THIOSULFATE SULFERTANSFERASE"/>
    <property type="match status" value="1"/>
</dbReference>
<feature type="transmembrane region" description="Helical" evidence="4">
    <location>
        <begin position="22"/>
        <end position="44"/>
    </location>
</feature>
<dbReference type="Gene3D" id="3.40.250.10">
    <property type="entry name" value="Rhodanese-like domain"/>
    <property type="match status" value="2"/>
</dbReference>
<dbReference type="InterPro" id="IPR036873">
    <property type="entry name" value="Rhodanese-like_dom_sf"/>
</dbReference>
<accession>A0A914M0H5</accession>
<dbReference type="GO" id="GO:0005739">
    <property type="term" value="C:mitochondrion"/>
    <property type="evidence" value="ECO:0007669"/>
    <property type="project" value="TreeGrafter"/>
</dbReference>
<dbReference type="SUPFAM" id="SSF52821">
    <property type="entry name" value="Rhodanese/Cell cycle control phosphatase"/>
    <property type="match status" value="2"/>
</dbReference>
<evidence type="ECO:0000313" key="7">
    <source>
        <dbReference type="WBParaSite" id="Minc3s00998g19712"/>
    </source>
</evidence>
<dbReference type="InterPro" id="IPR001763">
    <property type="entry name" value="Rhodanese-like_dom"/>
</dbReference>
<evidence type="ECO:0000256" key="2">
    <source>
        <dbReference type="ARBA" id="ARBA00022737"/>
    </source>
</evidence>
<evidence type="ECO:0000256" key="3">
    <source>
        <dbReference type="SAM" id="MobiDB-lite"/>
    </source>
</evidence>
<dbReference type="PROSITE" id="PS50206">
    <property type="entry name" value="RHODANESE_3"/>
    <property type="match status" value="2"/>
</dbReference>
<sequence length="713" mass="80735">MYILFSIISKFYFCPCAVETNFFLIFNQIILNSSTFLIVATFLIRRKQELHLEALHLNYARFFCKMRELHLTPSPPSSLAQRPTPSSLFYLSHSFPSYRGANTPPPTSVVPIQGASPHPWKIPISTRSSIPSSRCPIRPLKQTNSYCSVEEIKEGKRQRLSCSSSNESNGRKTGGNIYIEKGRNYKGGNEEEEEEEEEDGEGDNYYEKAPTSRPSSAMNLVKVKKQNMPKCQKQQQKIPPPAPPALPPPNLSLLSYVRKNEEIPNRNGWQRRASTTITPTTTNTPNRKEEINNENEWKENIKFKQRSNRTKFLVHILLFALCCSLLLMALPLLLLWFTNPNILQQQQHSTITTSPQINKQQKHLKKEENKLILENNLTKNLFSFLNFNRDLSIEPTILAKLILEEEGNNPSILRIFEVRSEQTINKDGGQKQGESNFSQLPGSRHITIESLSHNGVPVHPLQFQRLLRSHSVDSTSIVVLYDRHPLGLFSTYALWIFRLYGHNTTFFLNGGTSAWHSFLTNKNNTNNLLNNSKIEEKLLMSNGGDFKAGWIQELVVTFDDLLASFEPTDEGDVSAKVDIVDAQKPEEFDGHIVGGSKSSFSSTSSSSSSISTSPIAIYGHIRTAMNIPVERLFLSTPIGNQRRWASSNAHSRLFARLGLTTKRPVVVYDELSSLRAASIWAALQRTNFTASLYFGAWPEWLIRAPDHLKSIPE</sequence>
<keyword evidence="4" id="KW-0812">Transmembrane</keyword>
<keyword evidence="4" id="KW-0472">Membrane</keyword>
<protein>
    <submittedName>
        <fullName evidence="7">Rhodanese domain-containing protein</fullName>
    </submittedName>
</protein>
<evidence type="ECO:0000256" key="1">
    <source>
        <dbReference type="ARBA" id="ARBA00022679"/>
    </source>
</evidence>
<dbReference type="InterPro" id="IPR045078">
    <property type="entry name" value="TST/MPST-like"/>
</dbReference>
<feature type="transmembrane region" description="Helical" evidence="4">
    <location>
        <begin position="312"/>
        <end position="337"/>
    </location>
</feature>
<feature type="domain" description="Rhodanese" evidence="5">
    <location>
        <begin position="619"/>
        <end position="709"/>
    </location>
</feature>
<name>A0A914M0H5_MELIC</name>
<feature type="compositionally biased region" description="Acidic residues" evidence="3">
    <location>
        <begin position="190"/>
        <end position="204"/>
    </location>
</feature>
<evidence type="ECO:0000313" key="6">
    <source>
        <dbReference type="Proteomes" id="UP000887563"/>
    </source>
</evidence>
<keyword evidence="2" id="KW-0677">Repeat</keyword>
<keyword evidence="1" id="KW-0808">Transferase</keyword>
<dbReference type="WBParaSite" id="Minc3s00998g19712">
    <property type="protein sequence ID" value="Minc3s00998g19712"/>
    <property type="gene ID" value="Minc3s00998g19712"/>
</dbReference>
<keyword evidence="4" id="KW-1133">Transmembrane helix</keyword>
<keyword evidence="6" id="KW-1185">Reference proteome</keyword>